<dbReference type="Pfam" id="PF13424">
    <property type="entry name" value="TPR_12"/>
    <property type="match status" value="1"/>
</dbReference>
<proteinExistence type="predicted"/>
<feature type="repeat" description="TPR" evidence="3">
    <location>
        <begin position="115"/>
        <end position="148"/>
    </location>
</feature>
<evidence type="ECO:0000256" key="3">
    <source>
        <dbReference type="PROSITE-ProRule" id="PRU00339"/>
    </source>
</evidence>
<dbReference type="PANTHER" id="PTHR45641:SF19">
    <property type="entry name" value="NEPHROCYSTIN-3"/>
    <property type="match status" value="1"/>
</dbReference>
<dbReference type="InterPro" id="IPR019734">
    <property type="entry name" value="TPR_rpt"/>
</dbReference>
<keyword evidence="2 3" id="KW-0802">TPR repeat</keyword>
<accession>A0A7S2E9U5</accession>
<dbReference type="SMART" id="SM00028">
    <property type="entry name" value="TPR"/>
    <property type="match status" value="2"/>
</dbReference>
<evidence type="ECO:0000313" key="4">
    <source>
        <dbReference type="EMBL" id="CAD9323838.1"/>
    </source>
</evidence>
<reference evidence="4" key="1">
    <citation type="submission" date="2021-01" db="EMBL/GenBank/DDBJ databases">
        <authorList>
            <person name="Corre E."/>
            <person name="Pelletier E."/>
            <person name="Niang G."/>
            <person name="Scheremetjew M."/>
            <person name="Finn R."/>
            <person name="Kale V."/>
            <person name="Holt S."/>
            <person name="Cochrane G."/>
            <person name="Meng A."/>
            <person name="Brown T."/>
            <person name="Cohen L."/>
        </authorList>
    </citation>
    <scope>NUCLEOTIDE SEQUENCE</scope>
    <source>
        <strain evidence="4">Pop2</strain>
    </source>
</reference>
<dbReference type="AlphaFoldDB" id="A0A7S2E9U5"/>
<name>A0A7S2E9U5_9STRA</name>
<dbReference type="PANTHER" id="PTHR45641">
    <property type="entry name" value="TETRATRICOPEPTIDE REPEAT PROTEIN (AFU_ORTHOLOGUE AFUA_6G03870)"/>
    <property type="match status" value="1"/>
</dbReference>
<dbReference type="SUPFAM" id="SSF48452">
    <property type="entry name" value="TPR-like"/>
    <property type="match status" value="2"/>
</dbReference>
<feature type="repeat" description="TPR" evidence="3">
    <location>
        <begin position="157"/>
        <end position="190"/>
    </location>
</feature>
<evidence type="ECO:0008006" key="5">
    <source>
        <dbReference type="Google" id="ProtNLM"/>
    </source>
</evidence>
<evidence type="ECO:0000256" key="2">
    <source>
        <dbReference type="ARBA" id="ARBA00022803"/>
    </source>
</evidence>
<keyword evidence="1" id="KW-0677">Repeat</keyword>
<dbReference type="EMBL" id="HBGN01012158">
    <property type="protein sequence ID" value="CAD9323838.1"/>
    <property type="molecule type" value="Transcribed_RNA"/>
</dbReference>
<organism evidence="4">
    <name type="scientific">Ditylum brightwellii</name>
    <dbReference type="NCBI Taxonomy" id="49249"/>
    <lineage>
        <taxon>Eukaryota</taxon>
        <taxon>Sar</taxon>
        <taxon>Stramenopiles</taxon>
        <taxon>Ochrophyta</taxon>
        <taxon>Bacillariophyta</taxon>
        <taxon>Mediophyceae</taxon>
        <taxon>Lithodesmiophycidae</taxon>
        <taxon>Lithodesmiales</taxon>
        <taxon>Lithodesmiaceae</taxon>
        <taxon>Ditylum</taxon>
    </lineage>
</organism>
<gene>
    <name evidence="4" type="ORF">DBRI1063_LOCUS7753</name>
</gene>
<dbReference type="Gene3D" id="1.25.40.10">
    <property type="entry name" value="Tetratricopeptide repeat domain"/>
    <property type="match status" value="1"/>
</dbReference>
<dbReference type="InterPro" id="IPR011990">
    <property type="entry name" value="TPR-like_helical_dom_sf"/>
</dbReference>
<evidence type="ECO:0000256" key="1">
    <source>
        <dbReference type="ARBA" id="ARBA00022737"/>
    </source>
</evidence>
<dbReference type="PROSITE" id="PS50005">
    <property type="entry name" value="TPR"/>
    <property type="match status" value="2"/>
</dbReference>
<protein>
    <recommendedName>
        <fullName evidence="5">MalT-like TPR region domain-containing protein</fullName>
    </recommendedName>
</protein>
<sequence>MHHYVNRLPHKVRLDNDIRSMSIFPNDKVMKGLTQSGYDAFAKEDFRLAISIYGHILDLKVKQYGDLHCKVADAKMRLAYIQEADGNNNHAIALKAAALSIYKRISSRKNRIKINDVLTSIGNSYVQFGDLPQALDCYRESLEITEEIYGDQPLKVSHALDNIGSILALMGKYQRATGFFERALDMREDALGKYSVLVADTKVALGEVLFACDKEEIAALAFRDAVAIYNWNQYRDHPKMMRAVKNLKLAESSTCHKGFKEYIVKSDDGYS</sequence>